<accession>A0A6M3YNQ0</accession>
<evidence type="ECO:0000256" key="2">
    <source>
        <dbReference type="ARBA" id="ARBA00022844"/>
    </source>
</evidence>
<comment type="subcellular location">
    <subcellularLocation>
        <location evidence="1">Virion</location>
    </subcellularLocation>
</comment>
<evidence type="ECO:0000256" key="1">
    <source>
        <dbReference type="ARBA" id="ARBA00004328"/>
    </source>
</evidence>
<feature type="compositionally biased region" description="Polar residues" evidence="3">
    <location>
        <begin position="801"/>
        <end position="813"/>
    </location>
</feature>
<feature type="compositionally biased region" description="Polar residues" evidence="3">
    <location>
        <begin position="1"/>
        <end position="15"/>
    </location>
</feature>
<feature type="compositionally biased region" description="Low complexity" evidence="3">
    <location>
        <begin position="20"/>
        <end position="34"/>
    </location>
</feature>
<feature type="compositionally biased region" description="Low complexity" evidence="3">
    <location>
        <begin position="838"/>
        <end position="849"/>
    </location>
</feature>
<dbReference type="GO" id="GO:0044423">
    <property type="term" value="C:virion component"/>
    <property type="evidence" value="ECO:0007669"/>
    <property type="project" value="UniProtKB-KW"/>
</dbReference>
<feature type="region of interest" description="Disordered" evidence="3">
    <location>
        <begin position="801"/>
        <end position="856"/>
    </location>
</feature>
<name>A0A6M3YNQ0_9VIRU</name>
<organism evidence="4">
    <name type="scientific">Riboviria sp</name>
    <dbReference type="NCBI Taxonomy" id="2585031"/>
    <lineage>
        <taxon>Viruses</taxon>
        <taxon>Riboviria</taxon>
    </lineage>
</organism>
<dbReference type="InterPro" id="IPR029053">
    <property type="entry name" value="Viral_coat"/>
</dbReference>
<proteinExistence type="predicted"/>
<reference evidence="4" key="1">
    <citation type="submission" date="2020-01" db="EMBL/GenBank/DDBJ databases">
        <title>Viral genomes from wild and zoo birds in China.</title>
        <authorList>
            <person name="Zhao M."/>
            <person name="Shan L.T."/>
            <person name="Yang X.S."/>
            <person name="Zhang W."/>
        </authorList>
    </citation>
    <scope>NUCLEOTIDE SEQUENCE</scope>
    <source>
        <strain evidence="4">Nut157shi3</strain>
    </source>
</reference>
<sequence length="909" mass="96972">MQNNTQVSEQISSNEVTEKSSSAAPMMSPSPTMADHMDKSEGFGSKSFMAKAYDYQFLTTITMASATKAGALVATLSPKSCLSPWMSQILNLNSFVKGGIKLKFLNTAALGLSGAYTVGQVVNSVAAPTLQDLSDAPAPIFQISEPGEVEMELKPAFNADGKSDTSPTLMSVADFLSGKYFPSIAVIAVTDFSALLQPAAGAEPINCTVQVLAKFSPGTTFVHQGAVKASSNVDPDRSVVNPQKLDLDLVVPAESRLFTDGKYSLQGSVLRKDLSHEGWRMVPDYHASVVSKGTPQQLAGTKVSADCHWWPPSGDRVAQTVDIELQADWLKDDGPFDESQLDPNTSAAFNKDDLDVVVPTSLVTRSMVTVPVDLSFETELEEPQEVFTSAKLSVVQDALWTGHPATDAHCDGEASGKYYREGGWRTHTNDDVFGVTPVMTLLSVAKSWPLLDGRDQQKWDIEGSVRISASGVLVKLDAPAKDFAFPLSVDATRVDCTPPGLFVEDGSADKFALTHVNVGLAPCDVVSVEGVSPTVATAVANLKPDQQLDLPPNCYVVECDTRLVPTVAPLVVSTKERSVLPPIDFASALGRFYDPSRTWLLSVVDKRFGARVCELIYSGPNKTVMLKSGSRDAPFMVARDVVSNLRIQGATDVTGTAVFPECSIAGLVSRASDAAIKSQLWRVPRFHIADASARYESAAATAVAGGANLIDDLLRMLNGNSQSEIAFDRSSAFQKELVGLIGTQAMQQLMANLENQQKLARMNGEYGLQDIAASGQQSRLTQAQQSLLRLKEYGIESPSYGVQTYGQGGSSPAASVDAKGDAPSSPLVSATGAEALQSASPPESRSSASVENAVTSPFQPLRSHQAIVAERPGLRLVDDNPALDRTPPRGAVKFLRLRGWPSGLQESCA</sequence>
<dbReference type="EMBL" id="MN917679">
    <property type="protein sequence ID" value="QJI53475.1"/>
    <property type="molecule type" value="Genomic_RNA"/>
</dbReference>
<keyword evidence="2" id="KW-0946">Virion</keyword>
<dbReference type="Gene3D" id="2.60.120.20">
    <property type="match status" value="1"/>
</dbReference>
<feature type="region of interest" description="Disordered" evidence="3">
    <location>
        <begin position="1"/>
        <end position="38"/>
    </location>
</feature>
<evidence type="ECO:0000313" key="4">
    <source>
        <dbReference type="EMBL" id="QJI53475.1"/>
    </source>
</evidence>
<evidence type="ECO:0000256" key="3">
    <source>
        <dbReference type="SAM" id="MobiDB-lite"/>
    </source>
</evidence>
<protein>
    <submittedName>
        <fullName evidence="4">Uncharacterized protein</fullName>
    </submittedName>
</protein>